<organism evidence="1 2">
    <name type="scientific">Yersinia intermedia</name>
    <dbReference type="NCBI Taxonomy" id="631"/>
    <lineage>
        <taxon>Bacteria</taxon>
        <taxon>Pseudomonadati</taxon>
        <taxon>Pseudomonadota</taxon>
        <taxon>Gammaproteobacteria</taxon>
        <taxon>Enterobacterales</taxon>
        <taxon>Yersiniaceae</taxon>
        <taxon>Yersinia</taxon>
    </lineage>
</organism>
<reference evidence="1 2" key="1">
    <citation type="submission" date="2017-05" db="EMBL/GenBank/DDBJ databases">
        <title>Whole genome sequencing of Yersinia kristensenii.</title>
        <authorList>
            <person name="Campioni F."/>
        </authorList>
    </citation>
    <scope>NUCLEOTIDE SEQUENCE [LARGE SCALE GENOMIC DNA]</scope>
    <source>
        <strain evidence="1 2">CFSAN060536</strain>
    </source>
</reference>
<comment type="caution">
    <text evidence="1">The sequence shown here is derived from an EMBL/GenBank/DDBJ whole genome shotgun (WGS) entry which is preliminary data.</text>
</comment>
<dbReference type="Proteomes" id="UP000196440">
    <property type="component" value="Unassembled WGS sequence"/>
</dbReference>
<dbReference type="Pfam" id="PF13289">
    <property type="entry name" value="SIR2_2"/>
    <property type="match status" value="1"/>
</dbReference>
<dbReference type="AlphaFoldDB" id="A0A208ZYP2"/>
<gene>
    <name evidence="1" type="ORF">CBW57_14290</name>
</gene>
<protein>
    <submittedName>
        <fullName evidence="1">Uncharacterized protein</fullName>
    </submittedName>
</protein>
<sequence length="1050" mass="120246">MNNPLASKQALLSAISRSKKPISILVGSPISAPEYLNALGVSSVTEIVTMIESVVREENLTEEYREYVKSENTTERYQEGFEFIKNFISQDAVNNIIREAVLKAYDDKNSCWHIPKGIDNICKIVSSKRIHVQNIITTNFDPLIEEGLKKHEVIPIKTILHSDGGWNSNNDDIPNSVPVVHLHGFWENSDTLHTPKQLTTNRPRLKSSLSNMLRNTTLLVIAYGGWDDIFIEALKDIAFEENSNVDIIWAFFEHNDGIVNSKYKKLFGSVQSISQRGRFRLYYDIECNDFFESLFEYLCKKEDTPIAPIENISIKSDMLGNEIRGAILGSIKGLETSFPFSHMILKKYPAHKNIRLVEQAQLSDGLKLDKVISLVSDWGMDRNGFLSSIKENPNSFLYNKNIYNIDVNECKTIDDVDNRFKDTFGQGIQNFFSLVTNRNDVIILFENISSVNNSQWTENLFRLINLFLDFAPNISIILGGDSSLIELGYSVVFLKPLSEPDIKTYISEHPDGDSEYLTQGYFDSIVRLSSALPSRLNVVLTQLKIVSLDALIEDEDNQKIDLENIEDDDPIPPKLKGALSSYISKKGDTRHYSLLKTLSILQYGDTYSRLKYFNSKEPFSIDDFLELLNSGLISSSEKVMFLNNKGSSEKEPVHTIHPLIGIYIRQNLDKDEYFQIVKKSLDLIFSDSWISGDIKFNAHSLRYFQDMNKSGPGNAHILICSYLRYAIEKDMRREIKAVFNLSLAFFKFLENNDRYKDLVFSATEIKALIKDSSEPIPIERLHYSLSKGLRMLGYRSESIGEMQLALENESLFTKNEIGNAKLHIALAYDNQGDVSHAMKYAEEIKKTCKTNSTTYTHAELIIANNSPAEGRMLKLKKVKRKTEKLGFRTLKSLAIVEMTKLQEDSDENEKLFNNALSGLSKNELYTWYSVIISKNLSYLEQKQIHKISESDISELCKAYSYYYTQRIDIQLGKVHRILWAIFVNRKDNDSLVTLFKYSSFIWRLKNNTETESKYANLLNAVDLNITDVFLLDLIQYARVRIRFLKQKLIS</sequence>
<name>A0A208ZYP2_YERIN</name>
<dbReference type="EMBL" id="NHOI01000019">
    <property type="protein sequence ID" value="OVZ85528.1"/>
    <property type="molecule type" value="Genomic_DNA"/>
</dbReference>
<accession>A0A208ZYP2</accession>
<proteinExistence type="predicted"/>
<evidence type="ECO:0000313" key="1">
    <source>
        <dbReference type="EMBL" id="OVZ85528.1"/>
    </source>
</evidence>
<dbReference type="RefSeq" id="WP_087816221.1">
    <property type="nucleotide sequence ID" value="NZ_CBCPKE010000016.1"/>
</dbReference>
<evidence type="ECO:0000313" key="2">
    <source>
        <dbReference type="Proteomes" id="UP000196440"/>
    </source>
</evidence>